<proteinExistence type="inferred from homology"/>
<dbReference type="AlphaFoldDB" id="A0A0C3PX23"/>
<dbReference type="HOGENOM" id="CLU_177210_2_0_1"/>
<dbReference type="InterPro" id="IPR009069">
    <property type="entry name" value="Cys_alpha_HP_mot_SF"/>
</dbReference>
<dbReference type="PANTHER" id="PTHR15590:SF0">
    <property type="entry name" value="CX9C MOTIF-CONTAINING PROTEIN 4"/>
    <property type="match status" value="1"/>
</dbReference>
<dbReference type="InterPro" id="IPR027179">
    <property type="entry name" value="CMC4"/>
</dbReference>
<comment type="subcellular location">
    <subcellularLocation>
        <location evidence="1">Mitochondrion intermembrane space</location>
    </subcellularLocation>
</comment>
<dbReference type="STRING" id="870435.A0A0C3PX23"/>
<evidence type="ECO:0000256" key="3">
    <source>
        <dbReference type="ARBA" id="ARBA00019406"/>
    </source>
</evidence>
<dbReference type="InParanoid" id="A0A0C3PX23"/>
<evidence type="ECO:0000256" key="5">
    <source>
        <dbReference type="ARBA" id="ARBA00023157"/>
    </source>
</evidence>
<dbReference type="Gene3D" id="1.10.287.1130">
    <property type="entry name" value="CytochromE C oxidase copper chaperone"/>
    <property type="match status" value="1"/>
</dbReference>
<reference evidence="7" key="2">
    <citation type="submission" date="2015-01" db="EMBL/GenBank/DDBJ databases">
        <title>Evolutionary Origins and Diversification of the Mycorrhizal Mutualists.</title>
        <authorList>
            <consortium name="DOE Joint Genome Institute"/>
            <consortium name="Mycorrhizal Genomics Consortium"/>
            <person name="Kohler A."/>
            <person name="Kuo A."/>
            <person name="Nagy L.G."/>
            <person name="Floudas D."/>
            <person name="Copeland A."/>
            <person name="Barry K.W."/>
            <person name="Cichocki N."/>
            <person name="Veneault-Fourrey C."/>
            <person name="LaButti K."/>
            <person name="Lindquist E.A."/>
            <person name="Lipzen A."/>
            <person name="Lundell T."/>
            <person name="Morin E."/>
            <person name="Murat C."/>
            <person name="Riley R."/>
            <person name="Ohm R."/>
            <person name="Sun H."/>
            <person name="Tunlid A."/>
            <person name="Henrissat B."/>
            <person name="Grigoriev I.V."/>
            <person name="Hibbett D.S."/>
            <person name="Martin F."/>
        </authorList>
    </citation>
    <scope>NUCLEOTIDE SEQUENCE [LARGE SCALE GENOMIC DNA]</scope>
    <source>
        <strain evidence="7">Marx 270</strain>
    </source>
</reference>
<dbReference type="Proteomes" id="UP000054217">
    <property type="component" value="Unassembled WGS sequence"/>
</dbReference>
<gene>
    <name evidence="6" type="ORF">M404DRAFT_120984</name>
</gene>
<evidence type="ECO:0000256" key="2">
    <source>
        <dbReference type="ARBA" id="ARBA00009858"/>
    </source>
</evidence>
<dbReference type="EMBL" id="KN831945">
    <property type="protein sequence ID" value="KIO13956.1"/>
    <property type="molecule type" value="Genomic_DNA"/>
</dbReference>
<keyword evidence="7" id="KW-1185">Reference proteome</keyword>
<comment type="similarity">
    <text evidence="2">Belongs to the CMC4 family.</text>
</comment>
<organism evidence="6 7">
    <name type="scientific">Pisolithus tinctorius Marx 270</name>
    <dbReference type="NCBI Taxonomy" id="870435"/>
    <lineage>
        <taxon>Eukaryota</taxon>
        <taxon>Fungi</taxon>
        <taxon>Dikarya</taxon>
        <taxon>Basidiomycota</taxon>
        <taxon>Agaricomycotina</taxon>
        <taxon>Agaricomycetes</taxon>
        <taxon>Agaricomycetidae</taxon>
        <taxon>Boletales</taxon>
        <taxon>Sclerodermatineae</taxon>
        <taxon>Pisolithaceae</taxon>
        <taxon>Pisolithus</taxon>
    </lineage>
</organism>
<evidence type="ECO:0000256" key="1">
    <source>
        <dbReference type="ARBA" id="ARBA00004569"/>
    </source>
</evidence>
<dbReference type="SUPFAM" id="SSF47072">
    <property type="entry name" value="Cysteine alpha-hairpin motif"/>
    <property type="match status" value="1"/>
</dbReference>
<name>A0A0C3PX23_PISTI</name>
<keyword evidence="5" id="KW-1015">Disulfide bond</keyword>
<evidence type="ECO:0000313" key="6">
    <source>
        <dbReference type="EMBL" id="KIO13956.1"/>
    </source>
</evidence>
<accession>A0A0C3PX23</accession>
<evidence type="ECO:0000313" key="7">
    <source>
        <dbReference type="Proteomes" id="UP000054217"/>
    </source>
</evidence>
<dbReference type="FunCoup" id="A0A0C3PX23">
    <property type="interactions" value="22"/>
</dbReference>
<dbReference type="PANTHER" id="PTHR15590">
    <property type="entry name" value="CX9C MOTIF-CONTAINING PROTEIN 4"/>
    <property type="match status" value="1"/>
</dbReference>
<keyword evidence="4" id="KW-0496">Mitochondrion</keyword>
<evidence type="ECO:0000256" key="4">
    <source>
        <dbReference type="ARBA" id="ARBA00023128"/>
    </source>
</evidence>
<dbReference type="OrthoDB" id="13601at2759"/>
<sequence>MGQRHRRIHPYFSAACTLQNCLSANTYHPDRCDKFVKALYLCCDEMYKKDGKDAESSACPMQSVVERWLKRHTDVDPRG</sequence>
<dbReference type="GO" id="GO:0005758">
    <property type="term" value="C:mitochondrial intermembrane space"/>
    <property type="evidence" value="ECO:0007669"/>
    <property type="project" value="UniProtKB-SubCell"/>
</dbReference>
<protein>
    <recommendedName>
        <fullName evidence="3">Cx9C motif-containing protein 4, mitochondrial</fullName>
    </recommendedName>
</protein>
<dbReference type="Pfam" id="PF08991">
    <property type="entry name" value="CMC4"/>
    <property type="match status" value="1"/>
</dbReference>
<reference evidence="6 7" key="1">
    <citation type="submission" date="2014-04" db="EMBL/GenBank/DDBJ databases">
        <authorList>
            <consortium name="DOE Joint Genome Institute"/>
            <person name="Kuo A."/>
            <person name="Kohler A."/>
            <person name="Costa M.D."/>
            <person name="Nagy L.G."/>
            <person name="Floudas D."/>
            <person name="Copeland A."/>
            <person name="Barry K.W."/>
            <person name="Cichocki N."/>
            <person name="Veneault-Fourrey C."/>
            <person name="LaButti K."/>
            <person name="Lindquist E.A."/>
            <person name="Lipzen A."/>
            <person name="Lundell T."/>
            <person name="Morin E."/>
            <person name="Murat C."/>
            <person name="Sun H."/>
            <person name="Tunlid A."/>
            <person name="Henrissat B."/>
            <person name="Grigoriev I.V."/>
            <person name="Hibbett D.S."/>
            <person name="Martin F."/>
            <person name="Nordberg H.P."/>
            <person name="Cantor M.N."/>
            <person name="Hua S.X."/>
        </authorList>
    </citation>
    <scope>NUCLEOTIDE SEQUENCE [LARGE SCALE GENOMIC DNA]</scope>
    <source>
        <strain evidence="6 7">Marx 270</strain>
    </source>
</reference>